<feature type="compositionally biased region" description="Basic and acidic residues" evidence="1">
    <location>
        <begin position="147"/>
        <end position="157"/>
    </location>
</feature>
<dbReference type="HOGENOM" id="CLU_031218_0_0_1"/>
<comment type="caution">
    <text evidence="3">The sequence shown here is derived from an EMBL/GenBank/DDBJ whole genome shotgun (WGS) entry which is preliminary data.</text>
</comment>
<dbReference type="RefSeq" id="XP_013243094.1">
    <property type="nucleotide sequence ID" value="XM_013387640.1"/>
</dbReference>
<feature type="compositionally biased region" description="Basic and acidic residues" evidence="1">
    <location>
        <begin position="275"/>
        <end position="286"/>
    </location>
</feature>
<sequence length="588" mass="61444">MPPPPPPPGESGKHHSLLLPGRSASGAGSTDNAADSELISPSSLRRLVLNYLVHHCYVGTAIAFAQDGVSSGSGSCGYPPITASGSSMGTARALASLSAPGLSSNKAGTNGFVANGRGQNVAANGNATSSRRGANGSLHPLSAPPLIREDSAMETKAETATNSREDEEMTTKGSVTGNEDDDDAHMSDANGSAQPASRRATGSEKGKFSEAKENFRVRGSAGETDLPPEEIFAVLLRREVRDHILAGRIRAAVDCCNTHFPGVLASSTKSASSRPGKEADGAEAENRSLLVPTDRSKYRSSSSHDARKSSASKENGSSTRLLPANPTSLDPAHLSLNLQIQEFIESVRAANSANSAQQREQQHQQQQGAASSPLAEQHPTHPGLMTAATVSRAASPAPSSASSAGSAASGAGSAASNAVYHAALSYIQSLHATCMELTNPYSRAMYMKEIESVSVLLAYRDLEKSPVRKYLDQRRRMALAEQINSAILFHSGHPSQPLIESAARQNTFVWSQLHADKVAIPLQLSSSSSSGSGTGGSALSGASLLHGNGLRTYDCTDERTGEKGAKSVKSPSVRLSAPWDLRTFLAER</sequence>
<dbReference type="SMART" id="SM00757">
    <property type="entry name" value="CRA"/>
    <property type="match status" value="1"/>
</dbReference>
<feature type="compositionally biased region" description="Low complexity" evidence="1">
    <location>
        <begin position="393"/>
        <end position="408"/>
    </location>
</feature>
<feature type="compositionally biased region" description="Low complexity" evidence="1">
    <location>
        <begin position="357"/>
        <end position="367"/>
    </location>
</feature>
<feature type="region of interest" description="Disordered" evidence="1">
    <location>
        <begin position="351"/>
        <end position="381"/>
    </location>
</feature>
<dbReference type="InterPro" id="IPR050618">
    <property type="entry name" value="Ubq-SigPath_Reg"/>
</dbReference>
<proteinExistence type="predicted"/>
<dbReference type="InterPro" id="IPR024964">
    <property type="entry name" value="CTLH/CRA"/>
</dbReference>
<dbReference type="OMA" id="ANAWTST"/>
<dbReference type="InParanoid" id="A0A066VU37"/>
<reference evidence="3 4" key="1">
    <citation type="submission" date="2014-05" db="EMBL/GenBank/DDBJ databases">
        <title>Draft genome sequence of a rare smut relative, Tilletiaria anomala UBC 951.</title>
        <authorList>
            <consortium name="DOE Joint Genome Institute"/>
            <person name="Toome M."/>
            <person name="Kuo A."/>
            <person name="Henrissat B."/>
            <person name="Lipzen A."/>
            <person name="Tritt A."/>
            <person name="Yoshinaga Y."/>
            <person name="Zane M."/>
            <person name="Barry K."/>
            <person name="Grigoriev I.V."/>
            <person name="Spatafora J.W."/>
            <person name="Aimea M.C."/>
        </authorList>
    </citation>
    <scope>NUCLEOTIDE SEQUENCE [LARGE SCALE GENOMIC DNA]</scope>
    <source>
        <strain evidence="3 4">UBC 951</strain>
    </source>
</reference>
<feature type="compositionally biased region" description="Polar residues" evidence="1">
    <location>
        <begin position="119"/>
        <end position="132"/>
    </location>
</feature>
<evidence type="ECO:0000256" key="1">
    <source>
        <dbReference type="SAM" id="MobiDB-lite"/>
    </source>
</evidence>
<evidence type="ECO:0000313" key="4">
    <source>
        <dbReference type="Proteomes" id="UP000027361"/>
    </source>
</evidence>
<protein>
    <recommendedName>
        <fullName evidence="2">CRA domain-containing protein</fullName>
    </recommendedName>
</protein>
<dbReference type="PANTHER" id="PTHR12864">
    <property type="entry name" value="RAN BINDING PROTEIN 9-RELATED"/>
    <property type="match status" value="1"/>
</dbReference>
<evidence type="ECO:0000313" key="3">
    <source>
        <dbReference type="EMBL" id="KDN45237.1"/>
    </source>
</evidence>
<feature type="compositionally biased region" description="Basic and acidic residues" evidence="1">
    <location>
        <begin position="201"/>
        <end position="216"/>
    </location>
</feature>
<keyword evidence="4" id="KW-1185">Reference proteome</keyword>
<feature type="region of interest" description="Disordered" evidence="1">
    <location>
        <begin position="119"/>
        <end position="224"/>
    </location>
</feature>
<dbReference type="PROSITE" id="PS50896">
    <property type="entry name" value="LISH"/>
    <property type="match status" value="1"/>
</dbReference>
<feature type="compositionally biased region" description="Basic and acidic residues" evidence="1">
    <location>
        <begin position="294"/>
        <end position="308"/>
    </location>
</feature>
<name>A0A066VU37_TILAU</name>
<dbReference type="InterPro" id="IPR006594">
    <property type="entry name" value="LisH"/>
</dbReference>
<dbReference type="EMBL" id="JMSN01000044">
    <property type="protein sequence ID" value="KDN45237.1"/>
    <property type="molecule type" value="Genomic_DNA"/>
</dbReference>
<feature type="domain" description="CRA" evidence="2">
    <location>
        <begin position="418"/>
        <end position="519"/>
    </location>
</feature>
<feature type="region of interest" description="Disordered" evidence="1">
    <location>
        <begin position="1"/>
        <end position="35"/>
    </location>
</feature>
<dbReference type="OrthoDB" id="8048523at2759"/>
<dbReference type="GeneID" id="25264495"/>
<feature type="compositionally biased region" description="Polar residues" evidence="1">
    <location>
        <begin position="26"/>
        <end position="35"/>
    </location>
</feature>
<dbReference type="Pfam" id="PF10607">
    <property type="entry name" value="CTLH"/>
    <property type="match status" value="1"/>
</dbReference>
<dbReference type="AlphaFoldDB" id="A0A066VU37"/>
<dbReference type="Proteomes" id="UP000027361">
    <property type="component" value="Unassembled WGS sequence"/>
</dbReference>
<dbReference type="STRING" id="1037660.A0A066VU37"/>
<dbReference type="InterPro" id="IPR013144">
    <property type="entry name" value="CRA_dom"/>
</dbReference>
<evidence type="ECO:0000259" key="2">
    <source>
        <dbReference type="SMART" id="SM00757"/>
    </source>
</evidence>
<feature type="compositionally biased region" description="Polar residues" evidence="1">
    <location>
        <begin position="314"/>
        <end position="328"/>
    </location>
</feature>
<organism evidence="3 4">
    <name type="scientific">Tilletiaria anomala (strain ATCC 24038 / CBS 436.72 / UBC 951)</name>
    <dbReference type="NCBI Taxonomy" id="1037660"/>
    <lineage>
        <taxon>Eukaryota</taxon>
        <taxon>Fungi</taxon>
        <taxon>Dikarya</taxon>
        <taxon>Basidiomycota</taxon>
        <taxon>Ustilaginomycotina</taxon>
        <taxon>Exobasidiomycetes</taxon>
        <taxon>Georgefischeriales</taxon>
        <taxon>Tilletiariaceae</taxon>
        <taxon>Tilletiaria</taxon>
    </lineage>
</organism>
<feature type="region of interest" description="Disordered" evidence="1">
    <location>
        <begin position="389"/>
        <end position="408"/>
    </location>
</feature>
<gene>
    <name evidence="3" type="ORF">K437DRAFT_256687</name>
</gene>
<accession>A0A066VU37</accession>
<feature type="region of interest" description="Disordered" evidence="1">
    <location>
        <begin position="263"/>
        <end position="328"/>
    </location>
</feature>